<evidence type="ECO:0000256" key="4">
    <source>
        <dbReference type="ARBA" id="ARBA00022694"/>
    </source>
</evidence>
<dbReference type="InterPro" id="IPR001680">
    <property type="entry name" value="WD40_rpt"/>
</dbReference>
<dbReference type="Pfam" id="PF00400">
    <property type="entry name" value="WD40"/>
    <property type="match status" value="3"/>
</dbReference>
<feature type="region of interest" description="Disordered" evidence="9">
    <location>
        <begin position="538"/>
        <end position="569"/>
    </location>
</feature>
<dbReference type="SUPFAM" id="SSF50978">
    <property type="entry name" value="WD40 repeat-like"/>
    <property type="match status" value="2"/>
</dbReference>
<dbReference type="SMART" id="SM00320">
    <property type="entry name" value="WD40"/>
    <property type="match status" value="13"/>
</dbReference>
<name>A0A8D8Q876_9HEMI</name>
<evidence type="ECO:0000256" key="2">
    <source>
        <dbReference type="ARBA" id="ARBA00022490"/>
    </source>
</evidence>
<dbReference type="PANTHER" id="PTHR14344">
    <property type="entry name" value="WD REPEAT PROTEIN"/>
    <property type="match status" value="1"/>
</dbReference>
<comment type="subcellular location">
    <subcellularLocation>
        <location evidence="1">Cytoplasm</location>
    </subcellularLocation>
</comment>
<protein>
    <recommendedName>
        <fullName evidence="7">tRNA (34-2'-O)-methyltransferase regulator WDR6</fullName>
    </recommendedName>
</protein>
<dbReference type="AlphaFoldDB" id="A0A8D8Q876"/>
<feature type="region of interest" description="Disordered" evidence="9">
    <location>
        <begin position="978"/>
        <end position="1025"/>
    </location>
</feature>
<dbReference type="GO" id="GO:0005737">
    <property type="term" value="C:cytoplasm"/>
    <property type="evidence" value="ECO:0007669"/>
    <property type="project" value="UniProtKB-SubCell"/>
</dbReference>
<feature type="repeat" description="WD" evidence="8">
    <location>
        <begin position="1089"/>
        <end position="1129"/>
    </location>
</feature>
<dbReference type="Gene3D" id="2.130.10.10">
    <property type="entry name" value="YVTN repeat-like/Quinoprotein amine dehydrogenase"/>
    <property type="match status" value="6"/>
</dbReference>
<dbReference type="EMBL" id="HBUF01064033">
    <property type="protein sequence ID" value="CAG6626971.1"/>
    <property type="molecule type" value="Transcribed_RNA"/>
</dbReference>
<dbReference type="InterPro" id="IPR051973">
    <property type="entry name" value="tRNA_Anticodon_Mtase-Reg"/>
</dbReference>
<evidence type="ECO:0000256" key="5">
    <source>
        <dbReference type="ARBA" id="ARBA00022737"/>
    </source>
</evidence>
<evidence type="ECO:0000256" key="1">
    <source>
        <dbReference type="ARBA" id="ARBA00004496"/>
    </source>
</evidence>
<accession>A0A8D8Q876</accession>
<keyword evidence="4" id="KW-0819">tRNA processing</keyword>
<dbReference type="SUPFAM" id="SSF50969">
    <property type="entry name" value="YVTN repeat-like/Quinoprotein amine dehydrogenase"/>
    <property type="match status" value="1"/>
</dbReference>
<evidence type="ECO:0000256" key="9">
    <source>
        <dbReference type="SAM" id="MobiDB-lite"/>
    </source>
</evidence>
<dbReference type="GO" id="GO:0030488">
    <property type="term" value="P:tRNA methylation"/>
    <property type="evidence" value="ECO:0007669"/>
    <property type="project" value="TreeGrafter"/>
</dbReference>
<dbReference type="InterPro" id="IPR011044">
    <property type="entry name" value="Quino_amine_DH_bsu"/>
</dbReference>
<feature type="repeat" description="WD" evidence="8">
    <location>
        <begin position="181"/>
        <end position="222"/>
    </location>
</feature>
<feature type="compositionally biased region" description="Polar residues" evidence="9">
    <location>
        <begin position="789"/>
        <end position="821"/>
    </location>
</feature>
<keyword evidence="5" id="KW-0677">Repeat</keyword>
<reference evidence="10" key="1">
    <citation type="submission" date="2021-05" db="EMBL/GenBank/DDBJ databases">
        <authorList>
            <person name="Alioto T."/>
            <person name="Alioto T."/>
            <person name="Gomez Garrido J."/>
        </authorList>
    </citation>
    <scope>NUCLEOTIDE SEQUENCE</scope>
</reference>
<proteinExistence type="inferred from homology"/>
<comment type="similarity">
    <text evidence="6">Belongs to the WD repeat WDR6 family.</text>
</comment>
<dbReference type="PROSITE" id="PS50082">
    <property type="entry name" value="WD_REPEATS_2"/>
    <property type="match status" value="3"/>
</dbReference>
<dbReference type="PROSITE" id="PS50294">
    <property type="entry name" value="WD_REPEATS_REGION"/>
    <property type="match status" value="1"/>
</dbReference>
<feature type="region of interest" description="Disordered" evidence="9">
    <location>
        <begin position="789"/>
        <end position="823"/>
    </location>
</feature>
<dbReference type="InterPro" id="IPR015943">
    <property type="entry name" value="WD40/YVTN_repeat-like_dom_sf"/>
</dbReference>
<evidence type="ECO:0000256" key="8">
    <source>
        <dbReference type="PROSITE-ProRule" id="PRU00221"/>
    </source>
</evidence>
<feature type="repeat" description="WD" evidence="8">
    <location>
        <begin position="277"/>
        <end position="318"/>
    </location>
</feature>
<dbReference type="InterPro" id="IPR036322">
    <property type="entry name" value="WD40_repeat_dom_sf"/>
</dbReference>
<sequence>MIKSLLVKTYVNCVKFLNEQYVLASAGNLCQVYDVNTSKLITSSTIFRSQRIHGIVVNKGKVLFLGGFNLALVEIIRKENHLTFKIICEWTTGHWIQDASFFDNDHYAVLGSTNVLYLYKYDTNKGILLDKTKHCQEKSVLYSGKILGTTWSNAVVLCGTVFSQVTVWSPTVENGHIFHRLIGHTGVIFSVTYHEGNQTICSTSDDRSLRVWQVQMETSDNTVHSWQHAKITLVYSIFGHTARVWRNFQLNNGQIISIGEDGQLKVWWKDTCVHYWNTHQNCNVWSMDYDETSQLIVTGGGDGGVCVWPLSGNKRAEPNQLDINLSTDDFPRQVVMTTGDKLLIYTNSGTVLSYVRNNSKLVLEDSRFRSYCILSLSKTRRHYSTASISGDILIFAEDTDTLVCEYKACDSKIYSFHWLDRNKFVICKPQGKLTVLQFDHENSKVRELYNLLLPECKERWLTSAILVENVFICGDRDGSIHVYDGRNERQIQTYHKIHSRLGVSCIEYNASQRKLLSIGRDGFLRHWEIKEDIRNSIKGGVSHGDPNKEDISNSTKANSHDDPTTMKVNTTSLYPVNEDRLPLEWPAHIVSVGVHTYIIGFHEVHLIIWSTLEQKVILKVQCGGGHRSWDYFLSGSQFCFSFIKQKRVFYLNVDLSQVTRPAIVQSFHRDEINSLRFVQIGGEQIILSGGEDNTLRISSVSQTKEQPMHLQTKLILRSHISSIRCLNCVTLGNDVYIVSGGGRAQLKIWKLSSNIKEEIKMPLIPSSCLEAESLTSDTKGHLTFNETIGSQDNQNSTFNESIGSQDSQNSTFNGTNATGENSVVERNPSKVEYQCKEILSHMLNGEDRREKSWKLIQPRINPETRYMDVALLCQGQDRIYVATACSDGFVRIFLYQIEDKKFSPIGEYGHHGKCVLRVHFVKFENRTLLCSMSTNGDLALWNFEQLVENNLAESSSESNDCKNVSKKFTDKVTGNIKTVKSSTKENSNETKTTPNIDEDNERQRQAKQKIVCEENTPKQKASSQKENPICEVNIHPLIVYNDLHQGGINSFDSRVIGAECYLLTGGDDCSLVLTIIKADFTTRERIEKRRAHNSQITGVQFLDDTKFVSSSVDQQIIVWTWQSQQLVRLDQHESCIPDIHGVDVIDDLVVVYGCGVNIVKVGNWMEEKR</sequence>
<evidence type="ECO:0000313" key="10">
    <source>
        <dbReference type="EMBL" id="CAG6626971.1"/>
    </source>
</evidence>
<dbReference type="PANTHER" id="PTHR14344:SF3">
    <property type="entry name" value="WD REPEAT-CONTAINING PROTEIN 6"/>
    <property type="match status" value="1"/>
</dbReference>
<evidence type="ECO:0000256" key="7">
    <source>
        <dbReference type="ARBA" id="ARBA00040154"/>
    </source>
</evidence>
<evidence type="ECO:0000256" key="6">
    <source>
        <dbReference type="ARBA" id="ARBA00038255"/>
    </source>
</evidence>
<evidence type="ECO:0000256" key="3">
    <source>
        <dbReference type="ARBA" id="ARBA00022574"/>
    </source>
</evidence>
<organism evidence="10">
    <name type="scientific">Cacopsylla melanoneura</name>
    <dbReference type="NCBI Taxonomy" id="428564"/>
    <lineage>
        <taxon>Eukaryota</taxon>
        <taxon>Metazoa</taxon>
        <taxon>Ecdysozoa</taxon>
        <taxon>Arthropoda</taxon>
        <taxon>Hexapoda</taxon>
        <taxon>Insecta</taxon>
        <taxon>Pterygota</taxon>
        <taxon>Neoptera</taxon>
        <taxon>Paraneoptera</taxon>
        <taxon>Hemiptera</taxon>
        <taxon>Sternorrhyncha</taxon>
        <taxon>Psylloidea</taxon>
        <taxon>Psyllidae</taxon>
        <taxon>Psyllinae</taxon>
        <taxon>Cacopsylla</taxon>
    </lineage>
</organism>
<keyword evidence="2" id="KW-0963">Cytoplasm</keyword>
<keyword evidence="3 8" id="KW-0853">WD repeat</keyword>